<feature type="non-terminal residue" evidence="1">
    <location>
        <position position="130"/>
    </location>
</feature>
<gene>
    <name evidence="1" type="ORF">FWK35_00026885</name>
</gene>
<dbReference type="Proteomes" id="UP000478052">
    <property type="component" value="Unassembled WGS sequence"/>
</dbReference>
<evidence type="ECO:0000313" key="1">
    <source>
        <dbReference type="EMBL" id="KAF0705032.1"/>
    </source>
</evidence>
<reference evidence="1 2" key="1">
    <citation type="submission" date="2019-08" db="EMBL/GenBank/DDBJ databases">
        <title>Whole genome of Aphis craccivora.</title>
        <authorList>
            <person name="Voronova N.V."/>
            <person name="Shulinski R.S."/>
            <person name="Bandarenka Y.V."/>
            <person name="Zhorov D.G."/>
            <person name="Warner D."/>
        </authorList>
    </citation>
    <scope>NUCLEOTIDE SEQUENCE [LARGE SCALE GENOMIC DNA]</scope>
    <source>
        <strain evidence="1">180601</strain>
        <tissue evidence="1">Whole Body</tissue>
    </source>
</reference>
<name>A0A6G0VRF2_APHCR</name>
<protein>
    <submittedName>
        <fullName evidence="1">Uncharacterized protein</fullName>
    </submittedName>
</protein>
<proteinExistence type="predicted"/>
<dbReference type="EMBL" id="VUJU01013382">
    <property type="protein sequence ID" value="KAF0705032.1"/>
    <property type="molecule type" value="Genomic_DNA"/>
</dbReference>
<dbReference type="OrthoDB" id="6626705at2759"/>
<accession>A0A6G0VRF2</accession>
<sequence>MGLKMKNITNICTDKRHINLCGKYQIVITDLYDEITNQKERLYMSFEVSTNQSDVNQDNKRNKRGLINFVANAMYTLFGVCDDKCAKKTREAIKKTEETGANILHIVKSQTTVVKTAVKKIASTLDQTEE</sequence>
<keyword evidence="2" id="KW-1185">Reference proteome</keyword>
<dbReference type="AlphaFoldDB" id="A0A6G0VRF2"/>
<organism evidence="1 2">
    <name type="scientific">Aphis craccivora</name>
    <name type="common">Cowpea aphid</name>
    <dbReference type="NCBI Taxonomy" id="307492"/>
    <lineage>
        <taxon>Eukaryota</taxon>
        <taxon>Metazoa</taxon>
        <taxon>Ecdysozoa</taxon>
        <taxon>Arthropoda</taxon>
        <taxon>Hexapoda</taxon>
        <taxon>Insecta</taxon>
        <taxon>Pterygota</taxon>
        <taxon>Neoptera</taxon>
        <taxon>Paraneoptera</taxon>
        <taxon>Hemiptera</taxon>
        <taxon>Sternorrhyncha</taxon>
        <taxon>Aphidomorpha</taxon>
        <taxon>Aphidoidea</taxon>
        <taxon>Aphididae</taxon>
        <taxon>Aphidini</taxon>
        <taxon>Aphis</taxon>
        <taxon>Aphis</taxon>
    </lineage>
</organism>
<evidence type="ECO:0000313" key="2">
    <source>
        <dbReference type="Proteomes" id="UP000478052"/>
    </source>
</evidence>
<comment type="caution">
    <text evidence="1">The sequence shown here is derived from an EMBL/GenBank/DDBJ whole genome shotgun (WGS) entry which is preliminary data.</text>
</comment>